<accession>A0A5M3N1R1</accession>
<dbReference type="RefSeq" id="XP_007764146.1">
    <property type="nucleotide sequence ID" value="XM_007765956.1"/>
</dbReference>
<sequence length="75" mass="9338">GRRVTVPRGDLGLAFNRLNQRLRRNRVWYELRRTARHEKKGYKRRRLESERWRKQFAHEVRKKVKLVDTIRRRGA</sequence>
<dbReference type="GO" id="GO:0070124">
    <property type="term" value="P:mitochondrial translational initiation"/>
    <property type="evidence" value="ECO:0007669"/>
    <property type="project" value="TreeGrafter"/>
</dbReference>
<feature type="non-terminal residue" evidence="4">
    <location>
        <position position="1"/>
    </location>
</feature>
<dbReference type="Proteomes" id="UP000053558">
    <property type="component" value="Unassembled WGS sequence"/>
</dbReference>
<evidence type="ECO:0000256" key="3">
    <source>
        <dbReference type="ARBA" id="ARBA00023274"/>
    </source>
</evidence>
<organism evidence="4 5">
    <name type="scientific">Coniophora puteana (strain RWD-64-598)</name>
    <name type="common">Brown rot fungus</name>
    <dbReference type="NCBI Taxonomy" id="741705"/>
    <lineage>
        <taxon>Eukaryota</taxon>
        <taxon>Fungi</taxon>
        <taxon>Dikarya</taxon>
        <taxon>Basidiomycota</taxon>
        <taxon>Agaricomycotina</taxon>
        <taxon>Agaricomycetes</taxon>
        <taxon>Agaricomycetidae</taxon>
        <taxon>Boletales</taxon>
        <taxon>Coniophorineae</taxon>
        <taxon>Coniophoraceae</taxon>
        <taxon>Coniophora</taxon>
    </lineage>
</organism>
<evidence type="ECO:0000313" key="4">
    <source>
        <dbReference type="EMBL" id="EIW85207.1"/>
    </source>
</evidence>
<reference evidence="5" key="1">
    <citation type="journal article" date="2012" name="Science">
        <title>The Paleozoic origin of enzymatic lignin decomposition reconstructed from 31 fungal genomes.</title>
        <authorList>
            <person name="Floudas D."/>
            <person name="Binder M."/>
            <person name="Riley R."/>
            <person name="Barry K."/>
            <person name="Blanchette R.A."/>
            <person name="Henrissat B."/>
            <person name="Martinez A.T."/>
            <person name="Otillar R."/>
            <person name="Spatafora J.W."/>
            <person name="Yadav J.S."/>
            <person name="Aerts A."/>
            <person name="Benoit I."/>
            <person name="Boyd A."/>
            <person name="Carlson A."/>
            <person name="Copeland A."/>
            <person name="Coutinho P.M."/>
            <person name="de Vries R.P."/>
            <person name="Ferreira P."/>
            <person name="Findley K."/>
            <person name="Foster B."/>
            <person name="Gaskell J."/>
            <person name="Glotzer D."/>
            <person name="Gorecki P."/>
            <person name="Heitman J."/>
            <person name="Hesse C."/>
            <person name="Hori C."/>
            <person name="Igarashi K."/>
            <person name="Jurgens J.A."/>
            <person name="Kallen N."/>
            <person name="Kersten P."/>
            <person name="Kohler A."/>
            <person name="Kuees U."/>
            <person name="Kumar T.K.A."/>
            <person name="Kuo A."/>
            <person name="LaButti K."/>
            <person name="Larrondo L.F."/>
            <person name="Lindquist E."/>
            <person name="Ling A."/>
            <person name="Lombard V."/>
            <person name="Lucas S."/>
            <person name="Lundell T."/>
            <person name="Martin R."/>
            <person name="McLaughlin D.J."/>
            <person name="Morgenstern I."/>
            <person name="Morin E."/>
            <person name="Murat C."/>
            <person name="Nagy L.G."/>
            <person name="Nolan M."/>
            <person name="Ohm R.A."/>
            <person name="Patyshakuliyeva A."/>
            <person name="Rokas A."/>
            <person name="Ruiz-Duenas F.J."/>
            <person name="Sabat G."/>
            <person name="Salamov A."/>
            <person name="Samejima M."/>
            <person name="Schmutz J."/>
            <person name="Slot J.C."/>
            <person name="St John F."/>
            <person name="Stenlid J."/>
            <person name="Sun H."/>
            <person name="Sun S."/>
            <person name="Syed K."/>
            <person name="Tsang A."/>
            <person name="Wiebenga A."/>
            <person name="Young D."/>
            <person name="Pisabarro A."/>
            <person name="Eastwood D.C."/>
            <person name="Martin F."/>
            <person name="Cullen D."/>
            <person name="Grigoriev I.V."/>
            <person name="Hibbett D.S."/>
        </authorList>
    </citation>
    <scope>NUCLEOTIDE SEQUENCE [LARGE SCALE GENOMIC DNA]</scope>
    <source>
        <strain evidence="5">RWD-64-598 SS2</strain>
    </source>
</reference>
<evidence type="ECO:0000256" key="1">
    <source>
        <dbReference type="ARBA" id="ARBA00006640"/>
    </source>
</evidence>
<dbReference type="KEGG" id="cput:CONPUDRAFT_49419"/>
<dbReference type="AlphaFoldDB" id="A0A5M3N1R1"/>
<name>A0A5M3N1R1_CONPW</name>
<protein>
    <submittedName>
        <fullName evidence="4">Uncharacterized protein</fullName>
    </submittedName>
</protein>
<dbReference type="InterPro" id="IPR052837">
    <property type="entry name" value="Mitoribosomal_bS21"/>
</dbReference>
<evidence type="ECO:0000313" key="5">
    <source>
        <dbReference type="Proteomes" id="UP000053558"/>
    </source>
</evidence>
<dbReference type="OMA" id="DEAWTKK"/>
<dbReference type="PANTHER" id="PTHR41237">
    <property type="entry name" value="37S RIBOSOMAL PROTEIN MRP21, MITOCHONDRIAL"/>
    <property type="match status" value="1"/>
</dbReference>
<comment type="caution">
    <text evidence="4">The sequence shown here is derived from an EMBL/GenBank/DDBJ whole genome shotgun (WGS) entry which is preliminary data.</text>
</comment>
<comment type="similarity">
    <text evidence="1">Belongs to the bacterial ribosomal protein bS21 family.</text>
</comment>
<proteinExistence type="inferred from homology"/>
<keyword evidence="5" id="KW-1185">Reference proteome</keyword>
<dbReference type="GO" id="GO:0003735">
    <property type="term" value="F:structural constituent of ribosome"/>
    <property type="evidence" value="ECO:0007669"/>
    <property type="project" value="InterPro"/>
</dbReference>
<dbReference type="GO" id="GO:0005763">
    <property type="term" value="C:mitochondrial small ribosomal subunit"/>
    <property type="evidence" value="ECO:0007669"/>
    <property type="project" value="TreeGrafter"/>
</dbReference>
<dbReference type="GeneID" id="19207338"/>
<gene>
    <name evidence="4" type="ORF">CONPUDRAFT_49419</name>
</gene>
<evidence type="ECO:0000256" key="2">
    <source>
        <dbReference type="ARBA" id="ARBA00022980"/>
    </source>
</evidence>
<keyword evidence="3" id="KW-0687">Ribonucleoprotein</keyword>
<dbReference type="Pfam" id="PF01165">
    <property type="entry name" value="Ribosomal_S21"/>
    <property type="match status" value="1"/>
</dbReference>
<dbReference type="OrthoDB" id="2501249at2759"/>
<dbReference type="PANTHER" id="PTHR41237:SF1">
    <property type="entry name" value="SMALL RIBOSOMAL SUBUNIT PROTEIN BS21M"/>
    <property type="match status" value="1"/>
</dbReference>
<dbReference type="EMBL" id="JH711574">
    <property type="protein sequence ID" value="EIW85207.1"/>
    <property type="molecule type" value="Genomic_DNA"/>
</dbReference>
<dbReference type="InterPro" id="IPR001911">
    <property type="entry name" value="Ribosomal_bS21"/>
</dbReference>
<keyword evidence="2" id="KW-0689">Ribosomal protein</keyword>